<keyword evidence="1 2" id="KW-0694">RNA-binding</keyword>
<dbReference type="InterPro" id="IPR012677">
    <property type="entry name" value="Nucleotide-bd_a/b_plait_sf"/>
</dbReference>
<dbReference type="InParanoid" id="A0A0H2SQ07"/>
<gene>
    <name evidence="5" type="ORF">SCHPADRAFT_912778</name>
</gene>
<dbReference type="EMBL" id="KQ085888">
    <property type="protein sequence ID" value="KLO19151.1"/>
    <property type="molecule type" value="Genomic_DNA"/>
</dbReference>
<dbReference type="InterPro" id="IPR000504">
    <property type="entry name" value="RRM_dom"/>
</dbReference>
<feature type="region of interest" description="Disordered" evidence="3">
    <location>
        <begin position="163"/>
        <end position="277"/>
    </location>
</feature>
<dbReference type="InterPro" id="IPR035979">
    <property type="entry name" value="RBD_domain_sf"/>
</dbReference>
<feature type="compositionally biased region" description="Basic and acidic residues" evidence="3">
    <location>
        <begin position="222"/>
        <end position="277"/>
    </location>
</feature>
<feature type="compositionally biased region" description="Basic and acidic residues" evidence="3">
    <location>
        <begin position="166"/>
        <end position="215"/>
    </location>
</feature>
<feature type="domain" description="RRM" evidence="4">
    <location>
        <begin position="3"/>
        <end position="73"/>
    </location>
</feature>
<dbReference type="STRING" id="27342.A0A0H2SQ07"/>
<dbReference type="OrthoDB" id="1099063at2759"/>
<dbReference type="PANTHER" id="PTHR23003">
    <property type="entry name" value="RNA RECOGNITION MOTIF RRM DOMAIN CONTAINING PROTEIN"/>
    <property type="match status" value="1"/>
</dbReference>
<dbReference type="InterPro" id="IPR050374">
    <property type="entry name" value="RRT5_SRSF_SR"/>
</dbReference>
<organism evidence="5 6">
    <name type="scientific">Schizopora paradoxa</name>
    <dbReference type="NCBI Taxonomy" id="27342"/>
    <lineage>
        <taxon>Eukaryota</taxon>
        <taxon>Fungi</taxon>
        <taxon>Dikarya</taxon>
        <taxon>Basidiomycota</taxon>
        <taxon>Agaricomycotina</taxon>
        <taxon>Agaricomycetes</taxon>
        <taxon>Hymenochaetales</taxon>
        <taxon>Schizoporaceae</taxon>
        <taxon>Schizopora</taxon>
    </lineage>
</organism>
<evidence type="ECO:0000259" key="4">
    <source>
        <dbReference type="PROSITE" id="PS50102"/>
    </source>
</evidence>
<evidence type="ECO:0000256" key="3">
    <source>
        <dbReference type="SAM" id="MobiDB-lite"/>
    </source>
</evidence>
<dbReference type="GO" id="GO:0005634">
    <property type="term" value="C:nucleus"/>
    <property type="evidence" value="ECO:0007669"/>
    <property type="project" value="TreeGrafter"/>
</dbReference>
<dbReference type="PANTHER" id="PTHR23003:SF51">
    <property type="entry name" value="SERINE-ARGININE PROTEIN 55"/>
    <property type="match status" value="1"/>
</dbReference>
<reference evidence="5 6" key="1">
    <citation type="submission" date="2015-04" db="EMBL/GenBank/DDBJ databases">
        <title>Complete genome sequence of Schizopora paradoxa KUC8140, a cosmopolitan wood degrader in East Asia.</title>
        <authorList>
            <consortium name="DOE Joint Genome Institute"/>
            <person name="Min B."/>
            <person name="Park H."/>
            <person name="Jang Y."/>
            <person name="Kim J.-J."/>
            <person name="Kim K.H."/>
            <person name="Pangilinan J."/>
            <person name="Lipzen A."/>
            <person name="Riley R."/>
            <person name="Grigoriev I.V."/>
            <person name="Spatafora J.W."/>
            <person name="Choi I.-G."/>
        </authorList>
    </citation>
    <scope>NUCLEOTIDE SEQUENCE [LARGE SCALE GENOMIC DNA]</scope>
    <source>
        <strain evidence="5 6">KUC8140</strain>
    </source>
</reference>
<dbReference type="Pfam" id="PF00076">
    <property type="entry name" value="RRM_1"/>
    <property type="match status" value="2"/>
</dbReference>
<dbReference type="SUPFAM" id="SSF54928">
    <property type="entry name" value="RNA-binding domain, RBD"/>
    <property type="match status" value="1"/>
</dbReference>
<keyword evidence="6" id="KW-1185">Reference proteome</keyword>
<dbReference type="Proteomes" id="UP000053477">
    <property type="component" value="Unassembled WGS sequence"/>
</dbReference>
<dbReference type="CDD" id="cd12339">
    <property type="entry name" value="RRM2_SRSF1_4_like"/>
    <property type="match status" value="1"/>
</dbReference>
<accession>A0A0H2SQ07</accession>
<feature type="domain" description="RRM" evidence="4">
    <location>
        <begin position="95"/>
        <end position="168"/>
    </location>
</feature>
<protein>
    <recommendedName>
        <fullName evidence="4">RRM domain-containing protein</fullName>
    </recommendedName>
</protein>
<dbReference type="GO" id="GO:0005737">
    <property type="term" value="C:cytoplasm"/>
    <property type="evidence" value="ECO:0007669"/>
    <property type="project" value="TreeGrafter"/>
</dbReference>
<evidence type="ECO:0000256" key="2">
    <source>
        <dbReference type="PROSITE-ProRule" id="PRU00176"/>
    </source>
</evidence>
<dbReference type="AlphaFoldDB" id="A0A0H2SQ07"/>
<proteinExistence type="predicted"/>
<evidence type="ECO:0000313" key="6">
    <source>
        <dbReference type="Proteomes" id="UP000053477"/>
    </source>
</evidence>
<dbReference type="Gene3D" id="3.30.70.330">
    <property type="match status" value="2"/>
</dbReference>
<dbReference type="GO" id="GO:0003729">
    <property type="term" value="F:mRNA binding"/>
    <property type="evidence" value="ECO:0007669"/>
    <property type="project" value="TreeGrafter"/>
</dbReference>
<dbReference type="SMART" id="SM00360">
    <property type="entry name" value="RRM"/>
    <property type="match status" value="2"/>
</dbReference>
<evidence type="ECO:0000256" key="1">
    <source>
        <dbReference type="ARBA" id="ARBA00022884"/>
    </source>
</evidence>
<evidence type="ECO:0000313" key="5">
    <source>
        <dbReference type="EMBL" id="KLO19151.1"/>
    </source>
</evidence>
<dbReference type="PROSITE" id="PS50102">
    <property type="entry name" value="RRM"/>
    <property type="match status" value="2"/>
</dbReference>
<name>A0A0H2SQ07_9AGAM</name>
<sequence>MARRLYLGRLPHDTRTEDISKLFDGFGRVTDVRVMTGFGFVEFESTRDAEDAVHQFNGKNFMGNNIVVEFAKEGRSRREPFEERPFARRIRPAGFRISVDNISRDTSWQDLKDFGREAGNVSFADIDRDVPGRGVLEYAVREDAENAVKVLDGKDLRGQAVTVALSEDRGGPDNFRRDDRHRDDRGRDDALYSRDDRYREDRHRDDRYSRDDKYRDSRRRGRSDSPPRRDERARSPRRDDDRRSGRDDGYERRRDDRRRDDRDAVRTDERPRASNGY</sequence>